<name>A0AAD6U512_9AGAR</name>
<feature type="domain" description="BTB" evidence="1">
    <location>
        <begin position="20"/>
        <end position="122"/>
    </location>
</feature>
<dbReference type="Gene3D" id="3.30.710.10">
    <property type="entry name" value="Potassium Channel Kv1.1, Chain A"/>
    <property type="match status" value="1"/>
</dbReference>
<organism evidence="2 3">
    <name type="scientific">Mycena belliarum</name>
    <dbReference type="NCBI Taxonomy" id="1033014"/>
    <lineage>
        <taxon>Eukaryota</taxon>
        <taxon>Fungi</taxon>
        <taxon>Dikarya</taxon>
        <taxon>Basidiomycota</taxon>
        <taxon>Agaricomycotina</taxon>
        <taxon>Agaricomycetes</taxon>
        <taxon>Agaricomycetidae</taxon>
        <taxon>Agaricales</taxon>
        <taxon>Marasmiineae</taxon>
        <taxon>Mycenaceae</taxon>
        <taxon>Mycena</taxon>
    </lineage>
</organism>
<dbReference type="InterPro" id="IPR011333">
    <property type="entry name" value="SKP1/BTB/POZ_sf"/>
</dbReference>
<evidence type="ECO:0000313" key="2">
    <source>
        <dbReference type="EMBL" id="KAJ7085119.1"/>
    </source>
</evidence>
<dbReference type="InterPro" id="IPR000210">
    <property type="entry name" value="BTB/POZ_dom"/>
</dbReference>
<evidence type="ECO:0000259" key="1">
    <source>
        <dbReference type="Pfam" id="PF00651"/>
    </source>
</evidence>
<proteinExistence type="predicted"/>
<dbReference type="CDD" id="cd18186">
    <property type="entry name" value="BTB_POZ_ZBTB_KLHL-like"/>
    <property type="match status" value="1"/>
</dbReference>
<dbReference type="Proteomes" id="UP001222325">
    <property type="component" value="Unassembled WGS sequence"/>
</dbReference>
<dbReference type="AlphaFoldDB" id="A0AAD6U512"/>
<accession>A0AAD6U512</accession>
<comment type="caution">
    <text evidence="2">The sequence shown here is derived from an EMBL/GenBank/DDBJ whole genome shotgun (WGS) entry which is preliminary data.</text>
</comment>
<protein>
    <recommendedName>
        <fullName evidence="1">BTB domain-containing protein</fullName>
    </recommendedName>
</protein>
<dbReference type="SUPFAM" id="SSF54695">
    <property type="entry name" value="POZ domain"/>
    <property type="match status" value="1"/>
</dbReference>
<evidence type="ECO:0000313" key="3">
    <source>
        <dbReference type="Proteomes" id="UP001222325"/>
    </source>
</evidence>
<dbReference type="EMBL" id="JARJCN010000035">
    <property type="protein sequence ID" value="KAJ7085119.1"/>
    <property type="molecule type" value="Genomic_DNA"/>
</dbReference>
<dbReference type="Pfam" id="PF00651">
    <property type="entry name" value="BTB"/>
    <property type="match status" value="1"/>
</dbReference>
<gene>
    <name evidence="2" type="ORF">B0H15DRAFT_783297</name>
</gene>
<reference evidence="2" key="1">
    <citation type="submission" date="2023-03" db="EMBL/GenBank/DDBJ databases">
        <title>Massive genome expansion in bonnet fungi (Mycena s.s.) driven by repeated elements and novel gene families across ecological guilds.</title>
        <authorList>
            <consortium name="Lawrence Berkeley National Laboratory"/>
            <person name="Harder C.B."/>
            <person name="Miyauchi S."/>
            <person name="Viragh M."/>
            <person name="Kuo A."/>
            <person name="Thoen E."/>
            <person name="Andreopoulos B."/>
            <person name="Lu D."/>
            <person name="Skrede I."/>
            <person name="Drula E."/>
            <person name="Henrissat B."/>
            <person name="Morin E."/>
            <person name="Kohler A."/>
            <person name="Barry K."/>
            <person name="LaButti K."/>
            <person name="Morin E."/>
            <person name="Salamov A."/>
            <person name="Lipzen A."/>
            <person name="Mereny Z."/>
            <person name="Hegedus B."/>
            <person name="Baldrian P."/>
            <person name="Stursova M."/>
            <person name="Weitz H."/>
            <person name="Taylor A."/>
            <person name="Grigoriev I.V."/>
            <person name="Nagy L.G."/>
            <person name="Martin F."/>
            <person name="Kauserud H."/>
        </authorList>
    </citation>
    <scope>NUCLEOTIDE SEQUENCE</scope>
    <source>
        <strain evidence="2">CBHHK173m</strain>
    </source>
</reference>
<keyword evidence="3" id="KW-1185">Reference proteome</keyword>
<sequence>MTRSQRQSLARAEGLWFEDCGLIIQADSTLFRVSRDFLAARSPVFEGMLSLPAPRNADKMDGCPFVRLPDSAQDITVFLKALLYSESFEPYPAPTTFTVIASVLRMSHKYEVDALRKRALAHLSAVHPTKLGRWTRLQTPLFLLPPQPVALEIALLARQTSALWLLPIALYRVCEYTHESDIIVGTNDGQLGPVDQVACVKAIRWLETAGASKILDFLWVPATIMGCFSLPSLRCQTSRMKARIVAETWRESEPGTSALLPLTLWGEADWERLEVCDTCLQAMKGAHAKAKQEIWNKLPELFDLPPWTELERMKAEALR</sequence>